<dbReference type="PANTHER" id="PTHR39586">
    <property type="entry name" value="CYTOPLASMIC PROTEIN-RELATED"/>
    <property type="match status" value="1"/>
</dbReference>
<name>A0ABQ1K2F2_9GAMM</name>
<dbReference type="InterPro" id="IPR023376">
    <property type="entry name" value="YqcC-like_dom"/>
</dbReference>
<sequence length="108" mass="12511">MTPAQQVLPLLMEIEREMRALDLWSQTMPDAQALMSQQPFCIDTLEFHEWVQWLLLPRLQHLVLEQLPLPESCAVAPMAEEAFKLMEENTEHLLELLEQLDQAVTDAT</sequence>
<proteinExistence type="predicted"/>
<accession>A0ABQ1K2F2</accession>
<evidence type="ECO:0000259" key="1">
    <source>
        <dbReference type="Pfam" id="PF04287"/>
    </source>
</evidence>
<dbReference type="EMBL" id="BMIJ01000001">
    <property type="protein sequence ID" value="GGB83135.1"/>
    <property type="molecule type" value="Genomic_DNA"/>
</dbReference>
<dbReference type="SUPFAM" id="SSF158452">
    <property type="entry name" value="YqcC-like"/>
    <property type="match status" value="1"/>
</dbReference>
<organism evidence="2 3">
    <name type="scientific">Marinobacterium zhoushanense</name>
    <dbReference type="NCBI Taxonomy" id="1679163"/>
    <lineage>
        <taxon>Bacteria</taxon>
        <taxon>Pseudomonadati</taxon>
        <taxon>Pseudomonadota</taxon>
        <taxon>Gammaproteobacteria</taxon>
        <taxon>Oceanospirillales</taxon>
        <taxon>Oceanospirillaceae</taxon>
        <taxon>Marinobacterium</taxon>
    </lineage>
</organism>
<evidence type="ECO:0000313" key="2">
    <source>
        <dbReference type="EMBL" id="GGB83135.1"/>
    </source>
</evidence>
<keyword evidence="3" id="KW-1185">Reference proteome</keyword>
<dbReference type="Pfam" id="PF04287">
    <property type="entry name" value="DUF446"/>
    <property type="match status" value="1"/>
</dbReference>
<feature type="domain" description="YqcC-like" evidence="1">
    <location>
        <begin position="7"/>
        <end position="102"/>
    </location>
</feature>
<dbReference type="Proteomes" id="UP000629025">
    <property type="component" value="Unassembled WGS sequence"/>
</dbReference>
<dbReference type="RefSeq" id="WP_188745623.1">
    <property type="nucleotide sequence ID" value="NZ_BMIJ01000001.1"/>
</dbReference>
<dbReference type="InterPro" id="IPR036814">
    <property type="entry name" value="YqcC-like_sf"/>
</dbReference>
<protein>
    <recommendedName>
        <fullName evidence="1">YqcC-like domain-containing protein</fullName>
    </recommendedName>
</protein>
<comment type="caution">
    <text evidence="2">The sequence shown here is derived from an EMBL/GenBank/DDBJ whole genome shotgun (WGS) entry which is preliminary data.</text>
</comment>
<dbReference type="PIRSF" id="PIRSF006257">
    <property type="entry name" value="UCP006257"/>
    <property type="match status" value="1"/>
</dbReference>
<dbReference type="InterPro" id="IPR007384">
    <property type="entry name" value="UCP006257"/>
</dbReference>
<gene>
    <name evidence="2" type="ORF">GCM10011352_06210</name>
</gene>
<reference evidence="3" key="1">
    <citation type="journal article" date="2019" name="Int. J. Syst. Evol. Microbiol.">
        <title>The Global Catalogue of Microorganisms (GCM) 10K type strain sequencing project: providing services to taxonomists for standard genome sequencing and annotation.</title>
        <authorList>
            <consortium name="The Broad Institute Genomics Platform"/>
            <consortium name="The Broad Institute Genome Sequencing Center for Infectious Disease"/>
            <person name="Wu L."/>
            <person name="Ma J."/>
        </authorList>
    </citation>
    <scope>NUCLEOTIDE SEQUENCE [LARGE SCALE GENOMIC DNA]</scope>
    <source>
        <strain evidence="3">CGMCC 1.15341</strain>
    </source>
</reference>
<evidence type="ECO:0000313" key="3">
    <source>
        <dbReference type="Proteomes" id="UP000629025"/>
    </source>
</evidence>
<dbReference type="Gene3D" id="1.20.1440.40">
    <property type="entry name" value="YqcC-like"/>
    <property type="match status" value="1"/>
</dbReference>
<dbReference type="PANTHER" id="PTHR39586:SF1">
    <property type="entry name" value="CYTOPLASMIC PROTEIN"/>
    <property type="match status" value="1"/>
</dbReference>